<dbReference type="GO" id="GO:0009055">
    <property type="term" value="F:electron transfer activity"/>
    <property type="evidence" value="ECO:0007669"/>
    <property type="project" value="InterPro"/>
</dbReference>
<evidence type="ECO:0000256" key="4">
    <source>
        <dbReference type="ARBA" id="ARBA00022982"/>
    </source>
</evidence>
<dbReference type="Pfam" id="PF00034">
    <property type="entry name" value="Cytochrom_C"/>
    <property type="match status" value="1"/>
</dbReference>
<keyword evidence="7" id="KW-0732">Signal</keyword>
<dbReference type="PROSITE" id="PS51007">
    <property type="entry name" value="CYTC"/>
    <property type="match status" value="1"/>
</dbReference>
<keyword evidence="2 6" id="KW-0349">Heme</keyword>
<comment type="caution">
    <text evidence="9">The sequence shown here is derived from an EMBL/GenBank/DDBJ whole genome shotgun (WGS) entry which is preliminary data.</text>
</comment>
<keyword evidence="1" id="KW-0813">Transport</keyword>
<feature type="binding site" description="covalent" evidence="6">
    <location>
        <position position="30"/>
    </location>
    <ligand>
        <name>heme c</name>
        <dbReference type="ChEBI" id="CHEBI:61717"/>
    </ligand>
</feature>
<name>A0A6L8K7X1_9BURK</name>
<keyword evidence="5 6" id="KW-0408">Iron</keyword>
<dbReference type="InterPro" id="IPR036909">
    <property type="entry name" value="Cyt_c-like_dom_sf"/>
</dbReference>
<evidence type="ECO:0000256" key="3">
    <source>
        <dbReference type="ARBA" id="ARBA00022723"/>
    </source>
</evidence>
<gene>
    <name evidence="9" type="ORF">GTP46_08310</name>
</gene>
<dbReference type="SUPFAM" id="SSF46626">
    <property type="entry name" value="Cytochrome c"/>
    <property type="match status" value="1"/>
</dbReference>
<feature type="binding site" description="covalent" evidence="6">
    <location>
        <position position="34"/>
    </location>
    <ligand>
        <name>heme c</name>
        <dbReference type="ChEBI" id="CHEBI:61717"/>
    </ligand>
</feature>
<reference evidence="9 10" key="1">
    <citation type="submission" date="2019-12" db="EMBL/GenBank/DDBJ databases">
        <title>Novel species isolated from a subtropical stream in China.</title>
        <authorList>
            <person name="Lu H."/>
        </authorList>
    </citation>
    <scope>NUCLEOTIDE SEQUENCE [LARGE SCALE GENOMIC DNA]</scope>
    <source>
        <strain evidence="9 10">FT135W</strain>
    </source>
</reference>
<feature type="signal peptide" evidence="7">
    <location>
        <begin position="1"/>
        <end position="20"/>
    </location>
</feature>
<dbReference type="Proteomes" id="UP000479335">
    <property type="component" value="Unassembled WGS sequence"/>
</dbReference>
<evidence type="ECO:0000313" key="9">
    <source>
        <dbReference type="EMBL" id="MYM22647.1"/>
    </source>
</evidence>
<dbReference type="RefSeq" id="WP_161006145.1">
    <property type="nucleotide sequence ID" value="NZ_WWCN01000004.1"/>
</dbReference>
<dbReference type="AlphaFoldDB" id="A0A6L8K7X1"/>
<dbReference type="InterPro" id="IPR002324">
    <property type="entry name" value="Cyt_c_ID"/>
</dbReference>
<feature type="chain" id="PRO_5026782769" evidence="7">
    <location>
        <begin position="21"/>
        <end position="100"/>
    </location>
</feature>
<evidence type="ECO:0000259" key="8">
    <source>
        <dbReference type="PROSITE" id="PS51007"/>
    </source>
</evidence>
<feature type="binding site" description="covalent" evidence="6">
    <location>
        <position position="79"/>
    </location>
    <ligand>
        <name>heme c</name>
        <dbReference type="ChEBI" id="CHEBI:61717"/>
    </ligand>
</feature>
<keyword evidence="4" id="KW-0249">Electron transport</keyword>
<proteinExistence type="predicted"/>
<protein>
    <submittedName>
        <fullName evidence="9">C-type cytochrome</fullName>
    </submittedName>
</protein>
<evidence type="ECO:0000256" key="1">
    <source>
        <dbReference type="ARBA" id="ARBA00022448"/>
    </source>
</evidence>
<dbReference type="InterPro" id="IPR009056">
    <property type="entry name" value="Cyt_c-like_dom"/>
</dbReference>
<dbReference type="PRINTS" id="PR00606">
    <property type="entry name" value="CYTCHROMECID"/>
</dbReference>
<feature type="domain" description="Cytochrome c" evidence="8">
    <location>
        <begin position="16"/>
        <end position="100"/>
    </location>
</feature>
<dbReference type="EMBL" id="WWCN01000004">
    <property type="protein sequence ID" value="MYM22647.1"/>
    <property type="molecule type" value="Genomic_DNA"/>
</dbReference>
<dbReference type="GO" id="GO:0020037">
    <property type="term" value="F:heme binding"/>
    <property type="evidence" value="ECO:0007669"/>
    <property type="project" value="InterPro"/>
</dbReference>
<evidence type="ECO:0000313" key="10">
    <source>
        <dbReference type="Proteomes" id="UP000479335"/>
    </source>
</evidence>
<sequence>MYKLIATGFVFIAYASSALANEELAQKKNCLVCHSVSNKIVGPAYQDVAKKYAGDKKAEAMLVKKVIAGGSGVWGQTPMPPNNITEAEAHTLVRWILAQK</sequence>
<evidence type="ECO:0000256" key="5">
    <source>
        <dbReference type="ARBA" id="ARBA00023004"/>
    </source>
</evidence>
<organism evidence="9 10">
    <name type="scientific">Duganella flavida</name>
    <dbReference type="NCBI Taxonomy" id="2692175"/>
    <lineage>
        <taxon>Bacteria</taxon>
        <taxon>Pseudomonadati</taxon>
        <taxon>Pseudomonadota</taxon>
        <taxon>Betaproteobacteria</taxon>
        <taxon>Burkholderiales</taxon>
        <taxon>Oxalobacteraceae</taxon>
        <taxon>Telluria group</taxon>
        <taxon>Duganella</taxon>
    </lineage>
</organism>
<evidence type="ECO:0000256" key="2">
    <source>
        <dbReference type="ARBA" id="ARBA00022617"/>
    </source>
</evidence>
<comment type="PTM">
    <text evidence="6">Binds 1 heme c group covalently per subunit.</text>
</comment>
<accession>A0A6L8K7X1</accession>
<evidence type="ECO:0000256" key="6">
    <source>
        <dbReference type="PIRSR" id="PIRSR602324-1"/>
    </source>
</evidence>
<dbReference type="GO" id="GO:0005506">
    <property type="term" value="F:iron ion binding"/>
    <property type="evidence" value="ECO:0007669"/>
    <property type="project" value="InterPro"/>
</dbReference>
<evidence type="ECO:0000256" key="7">
    <source>
        <dbReference type="SAM" id="SignalP"/>
    </source>
</evidence>
<dbReference type="Gene3D" id="1.10.760.10">
    <property type="entry name" value="Cytochrome c-like domain"/>
    <property type="match status" value="1"/>
</dbReference>
<keyword evidence="10" id="KW-1185">Reference proteome</keyword>
<keyword evidence="3 6" id="KW-0479">Metal-binding</keyword>